<evidence type="ECO:0000313" key="3">
    <source>
        <dbReference type="EMBL" id="OCK74322.1"/>
    </source>
</evidence>
<dbReference type="PANTHER" id="PTHR43712:SF12">
    <property type="entry name" value="STERIGMATOCYSTIN 8-O-METHYLTRANSFERASE"/>
    <property type="match status" value="1"/>
</dbReference>
<evidence type="ECO:0000313" key="4">
    <source>
        <dbReference type="Proteomes" id="UP000250266"/>
    </source>
</evidence>
<sequence>MHSKTPSPGKSQGHHGGRRRRQRQGLHNFGPALSDHELSTQHFPVLDFIVQDPADMHAAGQSLLTKNVGVRVSFMQHSFFEPLPIGDADAFILRTCVLNQCDRHDVTMFRALVLGPERSKPTTPLLINDLVVPAQGTLTLDSESSLRQIDLIMLAGFGGKLRTETEFGALLRQADERHEIRSFRLEGLVGLLEVYLRRWAMAQAASRNQSDGNDRLSQN</sequence>
<gene>
    <name evidence="3" type="ORF">K432DRAFT_470248</name>
</gene>
<reference evidence="3 4" key="1">
    <citation type="journal article" date="2016" name="Nat. Commun.">
        <title>Ectomycorrhizal ecology is imprinted in the genome of the dominant symbiotic fungus Cenococcum geophilum.</title>
        <authorList>
            <consortium name="DOE Joint Genome Institute"/>
            <person name="Peter M."/>
            <person name="Kohler A."/>
            <person name="Ohm R.A."/>
            <person name="Kuo A."/>
            <person name="Krutzmann J."/>
            <person name="Morin E."/>
            <person name="Arend M."/>
            <person name="Barry K.W."/>
            <person name="Binder M."/>
            <person name="Choi C."/>
            <person name="Clum A."/>
            <person name="Copeland A."/>
            <person name="Grisel N."/>
            <person name="Haridas S."/>
            <person name="Kipfer T."/>
            <person name="LaButti K."/>
            <person name="Lindquist E."/>
            <person name="Lipzen A."/>
            <person name="Maire R."/>
            <person name="Meier B."/>
            <person name="Mihaltcheva S."/>
            <person name="Molinier V."/>
            <person name="Murat C."/>
            <person name="Poggeler S."/>
            <person name="Quandt C.A."/>
            <person name="Sperisen C."/>
            <person name="Tritt A."/>
            <person name="Tisserant E."/>
            <person name="Crous P.W."/>
            <person name="Henrissat B."/>
            <person name="Nehls U."/>
            <person name="Egli S."/>
            <person name="Spatafora J.W."/>
            <person name="Grigoriev I.V."/>
            <person name="Martin F.M."/>
        </authorList>
    </citation>
    <scope>NUCLEOTIDE SEQUENCE [LARGE SCALE GENOMIC DNA]</scope>
    <source>
        <strain evidence="3 4">CBS 459.81</strain>
    </source>
</reference>
<dbReference type="Proteomes" id="UP000250266">
    <property type="component" value="Unassembled WGS sequence"/>
</dbReference>
<proteinExistence type="predicted"/>
<dbReference type="InterPro" id="IPR029063">
    <property type="entry name" value="SAM-dependent_MTases_sf"/>
</dbReference>
<feature type="compositionally biased region" description="Basic residues" evidence="1">
    <location>
        <begin position="12"/>
        <end position="23"/>
    </location>
</feature>
<dbReference type="Pfam" id="PF00891">
    <property type="entry name" value="Methyltransf_2"/>
    <property type="match status" value="1"/>
</dbReference>
<dbReference type="GO" id="GO:0008171">
    <property type="term" value="F:O-methyltransferase activity"/>
    <property type="evidence" value="ECO:0007669"/>
    <property type="project" value="InterPro"/>
</dbReference>
<feature type="compositionally biased region" description="Polar residues" evidence="1">
    <location>
        <begin position="1"/>
        <end position="10"/>
    </location>
</feature>
<feature type="domain" description="O-methyltransferase C-terminal" evidence="2">
    <location>
        <begin position="40"/>
        <end position="174"/>
    </location>
</feature>
<dbReference type="EMBL" id="KV745505">
    <property type="protein sequence ID" value="OCK74322.1"/>
    <property type="molecule type" value="Genomic_DNA"/>
</dbReference>
<feature type="region of interest" description="Disordered" evidence="1">
    <location>
        <begin position="1"/>
        <end position="23"/>
    </location>
</feature>
<protein>
    <recommendedName>
        <fullName evidence="2">O-methyltransferase C-terminal domain-containing protein</fullName>
    </recommendedName>
</protein>
<dbReference type="PANTHER" id="PTHR43712">
    <property type="entry name" value="PUTATIVE (AFU_ORTHOLOGUE AFUA_4G14580)-RELATED"/>
    <property type="match status" value="1"/>
</dbReference>
<organism evidence="3 4">
    <name type="scientific">Lepidopterella palustris CBS 459.81</name>
    <dbReference type="NCBI Taxonomy" id="1314670"/>
    <lineage>
        <taxon>Eukaryota</taxon>
        <taxon>Fungi</taxon>
        <taxon>Dikarya</taxon>
        <taxon>Ascomycota</taxon>
        <taxon>Pezizomycotina</taxon>
        <taxon>Dothideomycetes</taxon>
        <taxon>Pleosporomycetidae</taxon>
        <taxon>Mytilinidiales</taxon>
        <taxon>Argynnaceae</taxon>
        <taxon>Lepidopterella</taxon>
    </lineage>
</organism>
<dbReference type="AlphaFoldDB" id="A0A8E2DZ41"/>
<dbReference type="InterPro" id="IPR001077">
    <property type="entry name" value="COMT_C"/>
</dbReference>
<name>A0A8E2DZ41_9PEZI</name>
<dbReference type="Gene3D" id="3.40.50.150">
    <property type="entry name" value="Vaccinia Virus protein VP39"/>
    <property type="match status" value="1"/>
</dbReference>
<dbReference type="SUPFAM" id="SSF53335">
    <property type="entry name" value="S-adenosyl-L-methionine-dependent methyltransferases"/>
    <property type="match status" value="1"/>
</dbReference>
<accession>A0A8E2DZ41</accession>
<evidence type="ECO:0000256" key="1">
    <source>
        <dbReference type="SAM" id="MobiDB-lite"/>
    </source>
</evidence>
<dbReference type="OrthoDB" id="2410195at2759"/>
<evidence type="ECO:0000259" key="2">
    <source>
        <dbReference type="Pfam" id="PF00891"/>
    </source>
</evidence>
<keyword evidence="4" id="KW-1185">Reference proteome</keyword>